<gene>
    <name evidence="6" type="ORF">AGR7A_pTi0010</name>
</gene>
<evidence type="ECO:0000259" key="5">
    <source>
        <dbReference type="Pfam" id="PF00496"/>
    </source>
</evidence>
<keyword evidence="3 4" id="KW-0732">Signal</keyword>
<dbReference type="PIRSF" id="PIRSF002741">
    <property type="entry name" value="MppA"/>
    <property type="match status" value="1"/>
</dbReference>
<dbReference type="Gene3D" id="3.10.105.10">
    <property type="entry name" value="Dipeptide-binding Protein, Domain 3"/>
    <property type="match status" value="1"/>
</dbReference>
<comment type="caution">
    <text evidence="6">The sequence shown here is derived from an EMBL/GenBank/DDBJ whole genome shotgun (WGS) entry which is preliminary data.</text>
</comment>
<dbReference type="Proteomes" id="UP000192140">
    <property type="component" value="Unassembled WGS sequence"/>
</dbReference>
<feature type="chain" id="PRO_5010545958" evidence="4">
    <location>
        <begin position="26"/>
        <end position="515"/>
    </location>
</feature>
<reference evidence="6" key="1">
    <citation type="submission" date="2016-01" db="EMBL/GenBank/DDBJ databases">
        <authorList>
            <person name="Regsiter A."/>
            <person name="william w."/>
        </authorList>
    </citation>
    <scope>NUCLEOTIDE SEQUENCE</scope>
    <source>
        <strain evidence="6">NCPPB 1641</strain>
    </source>
</reference>
<keyword evidence="7" id="KW-1185">Reference proteome</keyword>
<organism evidence="6 7">
    <name type="scientific">Agrobacterium deltaense NCPPB 1641</name>
    <dbReference type="NCBI Taxonomy" id="1183425"/>
    <lineage>
        <taxon>Bacteria</taxon>
        <taxon>Pseudomonadati</taxon>
        <taxon>Pseudomonadota</taxon>
        <taxon>Alphaproteobacteria</taxon>
        <taxon>Hyphomicrobiales</taxon>
        <taxon>Rhizobiaceae</taxon>
        <taxon>Rhizobium/Agrobacterium group</taxon>
        <taxon>Agrobacterium</taxon>
    </lineage>
</organism>
<dbReference type="GO" id="GO:0030288">
    <property type="term" value="C:outer membrane-bounded periplasmic space"/>
    <property type="evidence" value="ECO:0007669"/>
    <property type="project" value="UniProtKB-ARBA"/>
</dbReference>
<dbReference type="GO" id="GO:0043190">
    <property type="term" value="C:ATP-binding cassette (ABC) transporter complex"/>
    <property type="evidence" value="ECO:0007669"/>
    <property type="project" value="InterPro"/>
</dbReference>
<dbReference type="InterPro" id="IPR030678">
    <property type="entry name" value="Peptide/Ni-bd"/>
</dbReference>
<protein>
    <submittedName>
        <fullName evidence="6">ABC-type dipeptide transport system, periplasmic component</fullName>
    </submittedName>
</protein>
<name>A0A1S7UBM3_9HYPH</name>
<evidence type="ECO:0000256" key="2">
    <source>
        <dbReference type="ARBA" id="ARBA00005695"/>
    </source>
</evidence>
<evidence type="ECO:0000256" key="1">
    <source>
        <dbReference type="ARBA" id="ARBA00004418"/>
    </source>
</evidence>
<dbReference type="AlphaFoldDB" id="A0A1S7UBM3"/>
<evidence type="ECO:0000256" key="3">
    <source>
        <dbReference type="ARBA" id="ARBA00022729"/>
    </source>
</evidence>
<proteinExistence type="inferred from homology"/>
<comment type="similarity">
    <text evidence="2">Belongs to the bacterial solute-binding protein 5 family.</text>
</comment>
<evidence type="ECO:0000313" key="6">
    <source>
        <dbReference type="EMBL" id="CVI64212.1"/>
    </source>
</evidence>
<accession>A0A1S7UBM3</accession>
<dbReference type="RefSeq" id="WP_080855440.1">
    <property type="nucleotide sequence ID" value="NZ_LT009778.1"/>
</dbReference>
<sequence>MPRQKWRAAAGIVLVAGSAVTQIHAQETKSGAACGSGQPVSVNLLSPTQPNTLDPNVETLVQFAQISRNMFDGLFQLDDNMQLQPDLAVSYKQPDNLTYEIELRKDVVFHDGSAFTSADVVATFNRIVNDQKLASKQRSYVSNVKSVTAQGDHTVLFALKQPDSSFLKALATIIYITPKSTIEKIGNVEFGKKPVGTGPFKFESWNVGDSVVLAPNCDYRGDKPIPSKVEFRFISEPATQISSLQSGEIDIATGVTSDLTAALKSSSEVAVRSIDGNQTSWLSMNTKEGPLANPKVRQALNYAIDKTAIAKQLLGGFATPVGQVYSKGVFGYTKAVSPYPFDPEKAKGLLAEAGYSSSKPLQLEFYNYRAELNPVQQSIASFLADVGIKVTTRFDPNYFVDTWQPGKMGRNHVFIRSNNNLLMDADFPLGLELDGTRRGMYFSSPETDAKIAKARGETDPSSRQAAYDDLNKTLYDLAPITFLYSTDSIYGVSNQVDWKPRPDGAIYLVNVTKKP</sequence>
<dbReference type="Gene3D" id="3.90.76.10">
    <property type="entry name" value="Dipeptide-binding Protein, Domain 1"/>
    <property type="match status" value="1"/>
</dbReference>
<dbReference type="Pfam" id="PF00496">
    <property type="entry name" value="SBP_bac_5"/>
    <property type="match status" value="1"/>
</dbReference>
<dbReference type="InterPro" id="IPR000914">
    <property type="entry name" value="SBP_5_dom"/>
</dbReference>
<evidence type="ECO:0000313" key="7">
    <source>
        <dbReference type="Proteomes" id="UP000192140"/>
    </source>
</evidence>
<dbReference type="PANTHER" id="PTHR30290:SF38">
    <property type="entry name" value="D,D-DIPEPTIDE-BINDING PERIPLASMIC PROTEIN DDPA-RELATED"/>
    <property type="match status" value="1"/>
</dbReference>
<dbReference type="Gene3D" id="3.40.190.10">
    <property type="entry name" value="Periplasmic binding protein-like II"/>
    <property type="match status" value="1"/>
</dbReference>
<evidence type="ECO:0000256" key="4">
    <source>
        <dbReference type="SAM" id="SignalP"/>
    </source>
</evidence>
<comment type="subcellular location">
    <subcellularLocation>
        <location evidence="1">Periplasm</location>
    </subcellularLocation>
</comment>
<dbReference type="SUPFAM" id="SSF53850">
    <property type="entry name" value="Periplasmic binding protein-like II"/>
    <property type="match status" value="1"/>
</dbReference>
<feature type="domain" description="Solute-binding protein family 5" evidence="5">
    <location>
        <begin position="83"/>
        <end position="399"/>
    </location>
</feature>
<dbReference type="EMBL" id="FCNP01000051">
    <property type="protein sequence ID" value="CVI64212.1"/>
    <property type="molecule type" value="Genomic_DNA"/>
</dbReference>
<feature type="signal peptide" evidence="4">
    <location>
        <begin position="1"/>
        <end position="25"/>
    </location>
</feature>
<dbReference type="InterPro" id="IPR039424">
    <property type="entry name" value="SBP_5"/>
</dbReference>
<dbReference type="GO" id="GO:0015833">
    <property type="term" value="P:peptide transport"/>
    <property type="evidence" value="ECO:0007669"/>
    <property type="project" value="TreeGrafter"/>
</dbReference>
<dbReference type="PANTHER" id="PTHR30290">
    <property type="entry name" value="PERIPLASMIC BINDING COMPONENT OF ABC TRANSPORTER"/>
    <property type="match status" value="1"/>
</dbReference>
<dbReference type="GO" id="GO:1904680">
    <property type="term" value="F:peptide transmembrane transporter activity"/>
    <property type="evidence" value="ECO:0007669"/>
    <property type="project" value="TreeGrafter"/>
</dbReference>